<evidence type="ECO:0000256" key="1">
    <source>
        <dbReference type="ARBA" id="ARBA00008520"/>
    </source>
</evidence>
<proteinExistence type="inferred from homology"/>
<evidence type="ECO:0000256" key="3">
    <source>
        <dbReference type="ARBA" id="ARBA00022729"/>
    </source>
</evidence>
<protein>
    <submittedName>
        <fullName evidence="6">Sugar ABC transporter substrate-binding protein</fullName>
    </submittedName>
</protein>
<dbReference type="AlphaFoldDB" id="A0AAU7V7S8"/>
<dbReference type="RefSeq" id="WP_350258716.1">
    <property type="nucleotide sequence ID" value="NZ_CP138335.1"/>
</dbReference>
<accession>A0AAU7V7S8</accession>
<dbReference type="PANTHER" id="PTHR30061">
    <property type="entry name" value="MALTOSE-BINDING PERIPLASMIC PROTEIN"/>
    <property type="match status" value="1"/>
</dbReference>
<dbReference type="Pfam" id="PF13416">
    <property type="entry name" value="SBP_bac_8"/>
    <property type="match status" value="1"/>
</dbReference>
<feature type="compositionally biased region" description="Low complexity" evidence="4">
    <location>
        <begin position="24"/>
        <end position="46"/>
    </location>
</feature>
<keyword evidence="2" id="KW-0813">Transport</keyword>
<organism evidence="6">
    <name type="scientific">Scrofimicrobium appendicitidis</name>
    <dbReference type="NCBI Taxonomy" id="3079930"/>
    <lineage>
        <taxon>Bacteria</taxon>
        <taxon>Bacillati</taxon>
        <taxon>Actinomycetota</taxon>
        <taxon>Actinomycetes</taxon>
        <taxon>Actinomycetales</taxon>
        <taxon>Actinomycetaceae</taxon>
        <taxon>Scrofimicrobium</taxon>
    </lineage>
</organism>
<evidence type="ECO:0000256" key="5">
    <source>
        <dbReference type="SAM" id="SignalP"/>
    </source>
</evidence>
<sequence>MRRKNLLAATAVATTLTMGLAACSSGGSGNQSDQSSDGGGDSSSSGVTVTWDMWAGSQDDMDWVENTAEIARKENPDITIKTQTSAWNDYFTKLTTNMSSGNLACITSMNGQRLSGFTQALSPLTDEDLATAGLSKDDFTAGSLDIMSYDGTLYGLPYDVAAMLVYYNKDMFEETGTAEPTLDWTFDDFETAAKGTTTDKHKGFGIGMGEFQWMALPIAKSGLQPVNEAGELDLTAQGFVDAATWYGGLVTDQKVAGEVPSASETGWGEQEYNAGNVAMAVDGTWNAASYFANESGFKAGATRLPKGDNGSLGLVLGSGFGIAATCEGAEREAALKVLGSLVGKEAQDLIASSGRSYPARTESQPLYFEALPDGYRAEVKAAFDAGFKDVQGQRTTSNWDQVNTYMQPNLVSVYSGQMTMKDMLDQAQAQFGSK</sequence>
<dbReference type="GO" id="GO:0042956">
    <property type="term" value="P:maltodextrin transmembrane transport"/>
    <property type="evidence" value="ECO:0007669"/>
    <property type="project" value="TreeGrafter"/>
</dbReference>
<dbReference type="CDD" id="cd13585">
    <property type="entry name" value="PBP2_TMBP_like"/>
    <property type="match status" value="1"/>
</dbReference>
<evidence type="ECO:0000256" key="4">
    <source>
        <dbReference type="SAM" id="MobiDB-lite"/>
    </source>
</evidence>
<dbReference type="EMBL" id="CP138335">
    <property type="protein sequence ID" value="XBW08516.1"/>
    <property type="molecule type" value="Genomic_DNA"/>
</dbReference>
<dbReference type="InterPro" id="IPR006059">
    <property type="entry name" value="SBP"/>
</dbReference>
<comment type="similarity">
    <text evidence="1">Belongs to the bacterial solute-binding protein 1 family.</text>
</comment>
<feature type="chain" id="PRO_5043403388" evidence="5">
    <location>
        <begin position="22"/>
        <end position="434"/>
    </location>
</feature>
<evidence type="ECO:0000256" key="2">
    <source>
        <dbReference type="ARBA" id="ARBA00022448"/>
    </source>
</evidence>
<feature type="signal peptide" evidence="5">
    <location>
        <begin position="1"/>
        <end position="21"/>
    </location>
</feature>
<dbReference type="GO" id="GO:0055052">
    <property type="term" value="C:ATP-binding cassette (ABC) transporter complex, substrate-binding subunit-containing"/>
    <property type="evidence" value="ECO:0007669"/>
    <property type="project" value="TreeGrafter"/>
</dbReference>
<dbReference type="GO" id="GO:0015768">
    <property type="term" value="P:maltose transport"/>
    <property type="evidence" value="ECO:0007669"/>
    <property type="project" value="TreeGrafter"/>
</dbReference>
<feature type="region of interest" description="Disordered" evidence="4">
    <location>
        <begin position="24"/>
        <end position="48"/>
    </location>
</feature>
<dbReference type="KEGG" id="sapp:SAC06_02865"/>
<keyword evidence="3 5" id="KW-0732">Signal</keyword>
<dbReference type="PANTHER" id="PTHR30061:SF50">
    <property type="entry name" value="MALTOSE_MALTODEXTRIN-BINDING PERIPLASMIC PROTEIN"/>
    <property type="match status" value="1"/>
</dbReference>
<name>A0AAU7V7S8_9ACTO</name>
<dbReference type="SUPFAM" id="SSF53850">
    <property type="entry name" value="Periplasmic binding protein-like II"/>
    <property type="match status" value="1"/>
</dbReference>
<gene>
    <name evidence="6" type="ORF">SAC06_02865</name>
</gene>
<reference evidence="6" key="1">
    <citation type="submission" date="2023-11" db="EMBL/GenBank/DDBJ databases">
        <title>Scrofimicrobium hongkongense sp. nov., isolated from a patient with peritonitis.</title>
        <authorList>
            <person name="Lao H.Y."/>
            <person name="Wong A.Y.P."/>
            <person name="Ng T.L."/>
            <person name="Wong R.Y.L."/>
            <person name="Yau M.C.Y."/>
            <person name="Lam J.Y.W."/>
            <person name="Siu G.K.H."/>
        </authorList>
    </citation>
    <scope>NUCLEOTIDE SEQUENCE</scope>
    <source>
        <strain evidence="6">R131</strain>
    </source>
</reference>
<dbReference type="GO" id="GO:1901982">
    <property type="term" value="F:maltose binding"/>
    <property type="evidence" value="ECO:0007669"/>
    <property type="project" value="TreeGrafter"/>
</dbReference>
<dbReference type="PROSITE" id="PS51257">
    <property type="entry name" value="PROKAR_LIPOPROTEIN"/>
    <property type="match status" value="1"/>
</dbReference>
<evidence type="ECO:0000313" key="6">
    <source>
        <dbReference type="EMBL" id="XBW08516.1"/>
    </source>
</evidence>
<dbReference type="Gene3D" id="3.40.190.10">
    <property type="entry name" value="Periplasmic binding protein-like II"/>
    <property type="match status" value="1"/>
</dbReference>